<gene>
    <name evidence="5" type="primary">rpmI</name>
    <name evidence="8" type="ORF">CfE428DRAFT_4434</name>
</gene>
<dbReference type="SUPFAM" id="SSF143034">
    <property type="entry name" value="L35p-like"/>
    <property type="match status" value="1"/>
</dbReference>
<protein>
    <recommendedName>
        <fullName evidence="4 5">Large ribosomal subunit protein bL35</fullName>
    </recommendedName>
</protein>
<proteinExistence type="inferred from homology"/>
<dbReference type="FunCoup" id="B4D695">
    <property type="interactions" value="376"/>
</dbReference>
<dbReference type="PRINTS" id="PR00064">
    <property type="entry name" value="RIBOSOMALL35"/>
</dbReference>
<dbReference type="InterPro" id="IPR037229">
    <property type="entry name" value="Ribosomal_bL35_sf"/>
</dbReference>
<keyword evidence="2 5" id="KW-0689">Ribosomal protein</keyword>
<dbReference type="Proteomes" id="UP000005824">
    <property type="component" value="Unassembled WGS sequence"/>
</dbReference>
<feature type="region of interest" description="Disordered" evidence="7">
    <location>
        <begin position="34"/>
        <end position="54"/>
    </location>
</feature>
<dbReference type="InterPro" id="IPR001706">
    <property type="entry name" value="Ribosomal_bL35"/>
</dbReference>
<dbReference type="eggNOG" id="COG0291">
    <property type="taxonomic scope" value="Bacteria"/>
</dbReference>
<keyword evidence="3 5" id="KW-0687">Ribonucleoprotein</keyword>
<comment type="caution">
    <text evidence="8">The sequence shown here is derived from an EMBL/GenBank/DDBJ whole genome shotgun (WGS) entry which is preliminary data.</text>
</comment>
<dbReference type="EMBL" id="ABVL01000015">
    <property type="protein sequence ID" value="EDY18004.1"/>
    <property type="molecule type" value="Genomic_DNA"/>
</dbReference>
<dbReference type="GO" id="GO:0006412">
    <property type="term" value="P:translation"/>
    <property type="evidence" value="ECO:0007669"/>
    <property type="project" value="UniProtKB-UniRule"/>
</dbReference>
<dbReference type="InParanoid" id="B4D695"/>
<dbReference type="NCBIfam" id="TIGR00001">
    <property type="entry name" value="rpmI_bact"/>
    <property type="match status" value="1"/>
</dbReference>
<comment type="similarity">
    <text evidence="1 5 6">Belongs to the bacterial ribosomal protein bL35 family.</text>
</comment>
<dbReference type="FunFam" id="4.10.410.60:FF:000001">
    <property type="entry name" value="50S ribosomal protein L35"/>
    <property type="match status" value="1"/>
</dbReference>
<accession>B4D695</accession>
<dbReference type="InterPro" id="IPR018265">
    <property type="entry name" value="Ribosomal_bL35_CS"/>
</dbReference>
<dbReference type="PANTHER" id="PTHR33343">
    <property type="entry name" value="54S RIBOSOMAL PROTEIN BL35M"/>
    <property type="match status" value="1"/>
</dbReference>
<evidence type="ECO:0000256" key="3">
    <source>
        <dbReference type="ARBA" id="ARBA00023274"/>
    </source>
</evidence>
<evidence type="ECO:0000256" key="6">
    <source>
        <dbReference type="RuleBase" id="RU000568"/>
    </source>
</evidence>
<dbReference type="PANTHER" id="PTHR33343:SF1">
    <property type="entry name" value="LARGE RIBOSOMAL SUBUNIT PROTEIN BL35M"/>
    <property type="match status" value="1"/>
</dbReference>
<dbReference type="GO" id="GO:0022625">
    <property type="term" value="C:cytosolic large ribosomal subunit"/>
    <property type="evidence" value="ECO:0007669"/>
    <property type="project" value="TreeGrafter"/>
</dbReference>
<name>B4D695_9BACT</name>
<dbReference type="HAMAP" id="MF_00514">
    <property type="entry name" value="Ribosomal_bL35"/>
    <property type="match status" value="1"/>
</dbReference>
<evidence type="ECO:0000256" key="1">
    <source>
        <dbReference type="ARBA" id="ARBA00006598"/>
    </source>
</evidence>
<dbReference type="InterPro" id="IPR021137">
    <property type="entry name" value="Ribosomal_bL35-like"/>
</dbReference>
<reference evidence="8 9" key="1">
    <citation type="journal article" date="2011" name="J. Bacteriol.">
        <title>Genome sequence of Chthoniobacter flavus Ellin428, an aerobic heterotrophic soil bacterium.</title>
        <authorList>
            <person name="Kant R."/>
            <person name="van Passel M.W."/>
            <person name="Palva A."/>
            <person name="Lucas S."/>
            <person name="Lapidus A."/>
            <person name="Glavina Del Rio T."/>
            <person name="Dalin E."/>
            <person name="Tice H."/>
            <person name="Bruce D."/>
            <person name="Goodwin L."/>
            <person name="Pitluck S."/>
            <person name="Larimer F.W."/>
            <person name="Land M.L."/>
            <person name="Hauser L."/>
            <person name="Sangwan P."/>
            <person name="de Vos W.M."/>
            <person name="Janssen P.H."/>
            <person name="Smidt H."/>
        </authorList>
    </citation>
    <scope>NUCLEOTIDE SEQUENCE [LARGE SCALE GENOMIC DNA]</scope>
    <source>
        <strain evidence="8 9">Ellin428</strain>
    </source>
</reference>
<dbReference type="GO" id="GO:0003735">
    <property type="term" value="F:structural constituent of ribosome"/>
    <property type="evidence" value="ECO:0007669"/>
    <property type="project" value="InterPro"/>
</dbReference>
<sequence>MPRSVARRKTKKSAAKRFKLTASGKMLRRKPGLRHLASSKSSKRKRKLGKAGQVHETMIDRIKECLPFA</sequence>
<evidence type="ECO:0000313" key="8">
    <source>
        <dbReference type="EMBL" id="EDY18004.1"/>
    </source>
</evidence>
<keyword evidence="9" id="KW-1185">Reference proteome</keyword>
<evidence type="ECO:0000256" key="7">
    <source>
        <dbReference type="SAM" id="MobiDB-lite"/>
    </source>
</evidence>
<evidence type="ECO:0000256" key="4">
    <source>
        <dbReference type="ARBA" id="ARBA00071664"/>
    </source>
</evidence>
<evidence type="ECO:0000256" key="5">
    <source>
        <dbReference type="HAMAP-Rule" id="MF_00514"/>
    </source>
</evidence>
<dbReference type="Pfam" id="PF01632">
    <property type="entry name" value="Ribosomal_L35p"/>
    <property type="match status" value="1"/>
</dbReference>
<dbReference type="RefSeq" id="WP_006981757.1">
    <property type="nucleotide sequence ID" value="NZ_ABVL01000015.1"/>
</dbReference>
<dbReference type="STRING" id="497964.CfE428DRAFT_4434"/>
<evidence type="ECO:0000313" key="9">
    <source>
        <dbReference type="Proteomes" id="UP000005824"/>
    </source>
</evidence>
<organism evidence="8 9">
    <name type="scientific">Chthoniobacter flavus Ellin428</name>
    <dbReference type="NCBI Taxonomy" id="497964"/>
    <lineage>
        <taxon>Bacteria</taxon>
        <taxon>Pseudomonadati</taxon>
        <taxon>Verrucomicrobiota</taxon>
        <taxon>Spartobacteria</taxon>
        <taxon>Chthoniobacterales</taxon>
        <taxon>Chthoniobacteraceae</taxon>
        <taxon>Chthoniobacter</taxon>
    </lineage>
</organism>
<dbReference type="AlphaFoldDB" id="B4D695"/>
<evidence type="ECO:0000256" key="2">
    <source>
        <dbReference type="ARBA" id="ARBA00022980"/>
    </source>
</evidence>
<dbReference type="Gene3D" id="4.10.410.60">
    <property type="match status" value="1"/>
</dbReference>
<dbReference type="PROSITE" id="PS00936">
    <property type="entry name" value="RIBOSOMAL_L35"/>
    <property type="match status" value="1"/>
</dbReference>